<keyword evidence="2" id="KW-1185">Reference proteome</keyword>
<reference evidence="1 2" key="1">
    <citation type="submission" date="2020-10" db="EMBL/GenBank/DDBJ databases">
        <title>The Coptis chinensis genome and diversification of protoberbering-type alkaloids.</title>
        <authorList>
            <person name="Wang B."/>
            <person name="Shu S."/>
            <person name="Song C."/>
            <person name="Liu Y."/>
        </authorList>
    </citation>
    <scope>NUCLEOTIDE SEQUENCE [LARGE SCALE GENOMIC DNA]</scope>
    <source>
        <strain evidence="1">HL-2020</strain>
        <tissue evidence="1">Leaf</tissue>
    </source>
</reference>
<dbReference type="Gene3D" id="1.25.10.10">
    <property type="entry name" value="Leucine-rich Repeat Variant"/>
    <property type="match status" value="1"/>
</dbReference>
<sequence>MTSNNLLPMHTIIANRERKISWAERLILQLTNPHLRENALTILAKKREICHDLAPLLWDSFGTIAALLQEITSIYKDLSTTNLNPAAVNRVCNALALLQCIASHPDTRMLFLDGIIFNPIKEVKYCEIVLFFAAHIPVYLYPFLNTTSMEKSFEFLRLTSLGVIGALVKVLPDTLVQVDDTEVITFLLSTEIIPICLRAMEIGSQLSKIVSDNSFYVLVINLSYALLISYTSPYEKKTVD</sequence>
<dbReference type="EMBL" id="JADFTS010000009">
    <property type="protein sequence ID" value="KAF9589722.1"/>
    <property type="molecule type" value="Genomic_DNA"/>
</dbReference>
<dbReference type="AlphaFoldDB" id="A0A835H181"/>
<evidence type="ECO:0000313" key="1">
    <source>
        <dbReference type="EMBL" id="KAF9589722.1"/>
    </source>
</evidence>
<dbReference type="OrthoDB" id="1183224at2759"/>
<name>A0A835H181_9MAGN</name>
<protein>
    <submittedName>
        <fullName evidence="1">Uncharacterized protein</fullName>
    </submittedName>
</protein>
<accession>A0A835H181</accession>
<comment type="caution">
    <text evidence="1">The sequence shown here is derived from an EMBL/GenBank/DDBJ whole genome shotgun (WGS) entry which is preliminary data.</text>
</comment>
<dbReference type="GO" id="GO:0030014">
    <property type="term" value="C:CCR4-NOT complex"/>
    <property type="evidence" value="ECO:0007669"/>
    <property type="project" value="InterPro"/>
</dbReference>
<evidence type="ECO:0000313" key="2">
    <source>
        <dbReference type="Proteomes" id="UP000631114"/>
    </source>
</evidence>
<dbReference type="Proteomes" id="UP000631114">
    <property type="component" value="Unassembled WGS sequence"/>
</dbReference>
<dbReference type="InterPro" id="IPR011989">
    <property type="entry name" value="ARM-like"/>
</dbReference>
<dbReference type="InterPro" id="IPR007216">
    <property type="entry name" value="CNOT9"/>
</dbReference>
<dbReference type="Pfam" id="PF04078">
    <property type="entry name" value="Rcd1"/>
    <property type="match status" value="2"/>
</dbReference>
<dbReference type="GO" id="GO:0006402">
    <property type="term" value="P:mRNA catabolic process"/>
    <property type="evidence" value="ECO:0007669"/>
    <property type="project" value="InterPro"/>
</dbReference>
<dbReference type="PANTHER" id="PTHR12262">
    <property type="entry name" value="CCR4-NOT TRANSCRIPTION COMPLEX SUBUNIT 9"/>
    <property type="match status" value="1"/>
</dbReference>
<proteinExistence type="predicted"/>
<organism evidence="1 2">
    <name type="scientific">Coptis chinensis</name>
    <dbReference type="NCBI Taxonomy" id="261450"/>
    <lineage>
        <taxon>Eukaryota</taxon>
        <taxon>Viridiplantae</taxon>
        <taxon>Streptophyta</taxon>
        <taxon>Embryophyta</taxon>
        <taxon>Tracheophyta</taxon>
        <taxon>Spermatophyta</taxon>
        <taxon>Magnoliopsida</taxon>
        <taxon>Ranunculales</taxon>
        <taxon>Ranunculaceae</taxon>
        <taxon>Coptidoideae</taxon>
        <taxon>Coptis</taxon>
    </lineage>
</organism>
<gene>
    <name evidence="1" type="ORF">IFM89_027997</name>
</gene>